<keyword evidence="2" id="KW-1185">Reference proteome</keyword>
<evidence type="ECO:0000313" key="2">
    <source>
        <dbReference type="Proteomes" id="UP000315017"/>
    </source>
</evidence>
<evidence type="ECO:0000313" key="1">
    <source>
        <dbReference type="EMBL" id="QDU29942.1"/>
    </source>
</evidence>
<dbReference type="Gene3D" id="2.60.120.260">
    <property type="entry name" value="Galactose-binding domain-like"/>
    <property type="match status" value="1"/>
</dbReference>
<reference evidence="1 2" key="1">
    <citation type="submission" date="2019-02" db="EMBL/GenBank/DDBJ databases">
        <title>Deep-cultivation of Planctomycetes and their phenomic and genomic characterization uncovers novel biology.</title>
        <authorList>
            <person name="Wiegand S."/>
            <person name="Jogler M."/>
            <person name="Boedeker C."/>
            <person name="Pinto D."/>
            <person name="Vollmers J."/>
            <person name="Rivas-Marin E."/>
            <person name="Kohn T."/>
            <person name="Peeters S.H."/>
            <person name="Heuer A."/>
            <person name="Rast P."/>
            <person name="Oberbeckmann S."/>
            <person name="Bunk B."/>
            <person name="Jeske O."/>
            <person name="Meyerdierks A."/>
            <person name="Storesund J.E."/>
            <person name="Kallscheuer N."/>
            <person name="Luecker S."/>
            <person name="Lage O.M."/>
            <person name="Pohl T."/>
            <person name="Merkel B.J."/>
            <person name="Hornburger P."/>
            <person name="Mueller R.-W."/>
            <person name="Bruemmer F."/>
            <person name="Labrenz M."/>
            <person name="Spormann A.M."/>
            <person name="Op den Camp H."/>
            <person name="Overmann J."/>
            <person name="Amann R."/>
            <person name="Jetten M.S.M."/>
            <person name="Mascher T."/>
            <person name="Medema M.H."/>
            <person name="Devos D.P."/>
            <person name="Kaster A.-K."/>
            <person name="Ovreas L."/>
            <person name="Rohde M."/>
            <person name="Galperin M.Y."/>
            <person name="Jogler C."/>
        </authorList>
    </citation>
    <scope>NUCLEOTIDE SEQUENCE [LARGE SCALE GENOMIC DNA]</scope>
    <source>
        <strain evidence="1 2">ETA_A8</strain>
    </source>
</reference>
<dbReference type="EMBL" id="CP036274">
    <property type="protein sequence ID" value="QDU29942.1"/>
    <property type="molecule type" value="Genomic_DNA"/>
</dbReference>
<name>A0A517YIA1_9BACT</name>
<dbReference type="AlphaFoldDB" id="A0A517YIA1"/>
<dbReference type="RefSeq" id="WP_145094565.1">
    <property type="nucleotide sequence ID" value="NZ_CP036274.1"/>
</dbReference>
<accession>A0A517YIA1</accession>
<dbReference type="SUPFAM" id="SSF49785">
    <property type="entry name" value="Galactose-binding domain-like"/>
    <property type="match status" value="1"/>
</dbReference>
<sequence>MHAVRLRGPWQIEPLARFRLSSDGNIAEETTNLPAATTTDVPADWGHVLGNDFVCGRVRYTRRFGLPTNLSPEERVSLVIERLDWQGTIELNGQVLGDQLYADGLRTYEITALLKFRNLLQIVVELPAVGNAGGSYTDRHIERAGREHLPGGLIGEVRLEIA</sequence>
<gene>
    <name evidence="1" type="ORF">ETAA8_50600</name>
</gene>
<dbReference type="OrthoDB" id="285989at2"/>
<proteinExistence type="predicted"/>
<dbReference type="KEGG" id="aagg:ETAA8_50600"/>
<organism evidence="1 2">
    <name type="scientific">Anatilimnocola aggregata</name>
    <dbReference type="NCBI Taxonomy" id="2528021"/>
    <lineage>
        <taxon>Bacteria</taxon>
        <taxon>Pseudomonadati</taxon>
        <taxon>Planctomycetota</taxon>
        <taxon>Planctomycetia</taxon>
        <taxon>Pirellulales</taxon>
        <taxon>Pirellulaceae</taxon>
        <taxon>Anatilimnocola</taxon>
    </lineage>
</organism>
<dbReference type="Proteomes" id="UP000315017">
    <property type="component" value="Chromosome"/>
</dbReference>
<protein>
    <submittedName>
        <fullName evidence="1">Uncharacterized protein</fullName>
    </submittedName>
</protein>
<dbReference type="InterPro" id="IPR008979">
    <property type="entry name" value="Galactose-bd-like_sf"/>
</dbReference>